<protein>
    <submittedName>
        <fullName evidence="6">Putative u4/u6 small nuclear ribonucleoprotein prp4</fullName>
    </submittedName>
</protein>
<evidence type="ECO:0000313" key="6">
    <source>
        <dbReference type="EMBL" id="JAC34567.1"/>
    </source>
</evidence>
<feature type="repeat" description="WD" evidence="3">
    <location>
        <begin position="445"/>
        <end position="478"/>
    </location>
</feature>
<feature type="compositionally biased region" description="Basic and acidic residues" evidence="4">
    <location>
        <begin position="24"/>
        <end position="35"/>
    </location>
</feature>
<dbReference type="InterPro" id="IPR014906">
    <property type="entry name" value="PRP4-like"/>
</dbReference>
<dbReference type="GO" id="GO:0000398">
    <property type="term" value="P:mRNA splicing, via spliceosome"/>
    <property type="evidence" value="ECO:0007669"/>
    <property type="project" value="TreeGrafter"/>
</dbReference>
<dbReference type="Gene3D" id="2.130.10.10">
    <property type="entry name" value="YVTN repeat-like/Quinoprotein amine dehydrogenase"/>
    <property type="match status" value="2"/>
</dbReference>
<dbReference type="InterPro" id="IPR020472">
    <property type="entry name" value="WD40_PAC1"/>
</dbReference>
<dbReference type="PANTHER" id="PTHR19846:SF0">
    <property type="entry name" value="PRE-MRNA PROCESSING FACTOR 4"/>
    <property type="match status" value="1"/>
</dbReference>
<evidence type="ECO:0000256" key="3">
    <source>
        <dbReference type="PROSITE-ProRule" id="PRU00221"/>
    </source>
</evidence>
<dbReference type="PROSITE" id="PS50082">
    <property type="entry name" value="WD_REPEATS_2"/>
    <property type="match status" value="5"/>
</dbReference>
<dbReference type="InterPro" id="IPR019775">
    <property type="entry name" value="WD40_repeat_CS"/>
</dbReference>
<dbReference type="InterPro" id="IPR036322">
    <property type="entry name" value="WD40_repeat_dom_sf"/>
</dbReference>
<dbReference type="GO" id="GO:0030621">
    <property type="term" value="F:U4 snRNA binding"/>
    <property type="evidence" value="ECO:0007669"/>
    <property type="project" value="TreeGrafter"/>
</dbReference>
<dbReference type="InterPro" id="IPR036285">
    <property type="entry name" value="PRP4-like_sf"/>
</dbReference>
<dbReference type="PANTHER" id="PTHR19846">
    <property type="entry name" value="WD40 REPEAT PROTEIN"/>
    <property type="match status" value="1"/>
</dbReference>
<keyword evidence="1 3" id="KW-0853">WD repeat</keyword>
<dbReference type="EMBL" id="GBBM01000851">
    <property type="protein sequence ID" value="JAC34567.1"/>
    <property type="molecule type" value="mRNA"/>
</dbReference>
<dbReference type="AlphaFoldDB" id="A0A023GKZ9"/>
<keyword evidence="6" id="KW-0687">Ribonucleoprotein</keyword>
<sequence length="522" mass="59232">MSDDEDIAYVKRQKVVHYGSLEEKERQRLAEKDAGAEDGSDEDSQSTDLRAALASGNIHISDEYMDIEDEGGRDKQQLLEEFERRKKARQINVSTDDTEVKSTLREMGEPICLFGEGPADRRERLRHLLAQLGQDAIRRKQEEERERERELRKDTSETTWYHESTEKLRECRIWIAQFSLPRARHRISTAKEKLKTQGPAASDSQLHAKRQELYKTLRSLNINCSQIGDTRPISFCEFSPNSQMLATASWSGLCKLWTIPECNSIRTLRGHNCNVGAITFHPRSTYLQSESALNIASCSADGVVNLWNLKSDEPISTLKGMCPHRVSRVAFHPSGRFLACCVFDHSWRLIDLESETEVLHQEGHSKAVYDISFQCDGSLAATGGMDAFGRVWDLRTGRCIMFLDGHLKSVLSLCFSPNGYVLATGSEDNTIKLWDLRQRKCEYTIPAHQNLVSRVIFEKLSGEYLVTASYDNTVKIWSNPEWTPIHSLSGHDGKIMGADISPSGKYLATSSFDRTFKLWTPE</sequence>
<feature type="repeat" description="WD" evidence="3">
    <location>
        <begin position="403"/>
        <end position="444"/>
    </location>
</feature>
<dbReference type="Pfam" id="PF00400">
    <property type="entry name" value="WD40"/>
    <property type="match status" value="7"/>
</dbReference>
<feature type="repeat" description="WD" evidence="3">
    <location>
        <begin position="268"/>
        <end position="317"/>
    </location>
</feature>
<name>A0A023GKZ9_AMBTT</name>
<accession>A0A023GKZ9</accession>
<dbReference type="Gene3D" id="4.10.280.110">
    <property type="entry name" value="Pre-mRNA processing factor 4 domain"/>
    <property type="match status" value="1"/>
</dbReference>
<keyword evidence="2" id="KW-0677">Repeat</keyword>
<dbReference type="InterPro" id="IPR001680">
    <property type="entry name" value="WD40_rpt"/>
</dbReference>
<evidence type="ECO:0000256" key="4">
    <source>
        <dbReference type="SAM" id="MobiDB-lite"/>
    </source>
</evidence>
<feature type="repeat" description="WD" evidence="3">
    <location>
        <begin position="361"/>
        <end position="402"/>
    </location>
</feature>
<dbReference type="SMART" id="SM00320">
    <property type="entry name" value="WD40"/>
    <property type="match status" value="7"/>
</dbReference>
<dbReference type="FunFam" id="2.130.10.10:FF:000411">
    <property type="entry name" value="U4/U6 small nuclear ribonucleoprotein Prp4"/>
    <property type="match status" value="1"/>
</dbReference>
<proteinExistence type="evidence at transcript level"/>
<organism evidence="6">
    <name type="scientific">Amblyomma triste</name>
    <name type="common">Neotropical tick</name>
    <dbReference type="NCBI Taxonomy" id="251400"/>
    <lineage>
        <taxon>Eukaryota</taxon>
        <taxon>Metazoa</taxon>
        <taxon>Ecdysozoa</taxon>
        <taxon>Arthropoda</taxon>
        <taxon>Chelicerata</taxon>
        <taxon>Arachnida</taxon>
        <taxon>Acari</taxon>
        <taxon>Parasitiformes</taxon>
        <taxon>Ixodida</taxon>
        <taxon>Ixodoidea</taxon>
        <taxon>Ixodidae</taxon>
        <taxon>Amblyomminae</taxon>
        <taxon>Amblyomma</taxon>
    </lineage>
</organism>
<dbReference type="PROSITE" id="PS50294">
    <property type="entry name" value="WD_REPEATS_REGION"/>
    <property type="match status" value="4"/>
</dbReference>
<dbReference type="PRINTS" id="PR00320">
    <property type="entry name" value="GPROTEINBRPT"/>
</dbReference>
<evidence type="ECO:0000256" key="1">
    <source>
        <dbReference type="ARBA" id="ARBA00022574"/>
    </source>
</evidence>
<reference evidence="6" key="1">
    <citation type="submission" date="2014-03" db="EMBL/GenBank/DDBJ databases">
        <title>The sialotranscriptome of Amblyomma triste, Amblyomma parvum and Amblyomma cajennense ticks, uncovered by 454-based RNA-seq.</title>
        <authorList>
            <person name="Garcia G.R."/>
            <person name="Gardinassi L.G."/>
            <person name="Ribeiro J.M."/>
            <person name="Anatriello E."/>
            <person name="Ferreira B.R."/>
            <person name="Moreira H.N."/>
            <person name="Mafra C."/>
            <person name="Olegario M.M."/>
            <person name="Szabo P.J."/>
            <person name="Miranda-Santos I.K."/>
            <person name="Maruyama S.R."/>
        </authorList>
    </citation>
    <scope>NUCLEOTIDE SEQUENCE</scope>
    <source>
        <strain evidence="6">Mato Grasso do Sul</strain>
        <tissue evidence="6">Salivary glands</tissue>
    </source>
</reference>
<dbReference type="GO" id="GO:0017070">
    <property type="term" value="F:U6 snRNA binding"/>
    <property type="evidence" value="ECO:0007669"/>
    <property type="project" value="TreeGrafter"/>
</dbReference>
<evidence type="ECO:0000256" key="2">
    <source>
        <dbReference type="ARBA" id="ARBA00022737"/>
    </source>
</evidence>
<feature type="compositionally biased region" description="Acidic residues" evidence="4">
    <location>
        <begin position="36"/>
        <end position="45"/>
    </location>
</feature>
<dbReference type="SMART" id="SM00500">
    <property type="entry name" value="SFM"/>
    <property type="match status" value="1"/>
</dbReference>
<dbReference type="Pfam" id="PF08799">
    <property type="entry name" value="PRP4"/>
    <property type="match status" value="1"/>
</dbReference>
<dbReference type="InterPro" id="IPR015943">
    <property type="entry name" value="WD40/YVTN_repeat-like_dom_sf"/>
</dbReference>
<evidence type="ECO:0000259" key="5">
    <source>
        <dbReference type="SMART" id="SM00500"/>
    </source>
</evidence>
<dbReference type="CDD" id="cd00200">
    <property type="entry name" value="WD40"/>
    <property type="match status" value="1"/>
</dbReference>
<dbReference type="PROSITE" id="PS00678">
    <property type="entry name" value="WD_REPEATS_1"/>
    <property type="match status" value="2"/>
</dbReference>
<dbReference type="FunFam" id="2.130.10.10:FF:002896">
    <property type="entry name" value="U4/U6 small nuclear ribonucleoprotein Prp4, putative"/>
    <property type="match status" value="1"/>
</dbReference>
<feature type="region of interest" description="Disordered" evidence="4">
    <location>
        <begin position="24"/>
        <end position="47"/>
    </location>
</feature>
<feature type="repeat" description="WD" evidence="3">
    <location>
        <begin position="488"/>
        <end position="522"/>
    </location>
</feature>
<dbReference type="SUPFAM" id="SSF158230">
    <property type="entry name" value="PRP4-like"/>
    <property type="match status" value="1"/>
</dbReference>
<dbReference type="GO" id="GO:0046540">
    <property type="term" value="C:U4/U6 x U5 tri-snRNP complex"/>
    <property type="evidence" value="ECO:0007669"/>
    <property type="project" value="TreeGrafter"/>
</dbReference>
<dbReference type="SUPFAM" id="SSF50978">
    <property type="entry name" value="WD40 repeat-like"/>
    <property type="match status" value="1"/>
</dbReference>
<feature type="domain" description="Pre-mRNA processing factor 4 (PRP4)-like" evidence="5">
    <location>
        <begin position="95"/>
        <end position="147"/>
    </location>
</feature>